<dbReference type="PANTHER" id="PTHR12526:SF630">
    <property type="entry name" value="GLYCOSYLTRANSFERASE"/>
    <property type="match status" value="1"/>
</dbReference>
<accession>A0ABW9X779</accession>
<name>A0ABW9X779_9FIRM</name>
<dbReference type="Pfam" id="PF00534">
    <property type="entry name" value="Glycos_transf_1"/>
    <property type="match status" value="1"/>
</dbReference>
<keyword evidence="3" id="KW-1185">Reference proteome</keyword>
<gene>
    <name evidence="2" type="ORF">GT718_15250</name>
</gene>
<proteinExistence type="predicted"/>
<dbReference type="EMBL" id="WWVW01000035">
    <property type="protein sequence ID" value="MZL78673.1"/>
    <property type="molecule type" value="Genomic_DNA"/>
</dbReference>
<dbReference type="CDD" id="cd03811">
    <property type="entry name" value="GT4_GT28_WabH-like"/>
    <property type="match status" value="1"/>
</dbReference>
<evidence type="ECO:0000259" key="1">
    <source>
        <dbReference type="Pfam" id="PF00534"/>
    </source>
</evidence>
<dbReference type="PANTHER" id="PTHR12526">
    <property type="entry name" value="GLYCOSYLTRANSFERASE"/>
    <property type="match status" value="1"/>
</dbReference>
<dbReference type="SUPFAM" id="SSF53756">
    <property type="entry name" value="UDP-Glycosyltransferase/glycogen phosphorylase"/>
    <property type="match status" value="1"/>
</dbReference>
<protein>
    <submittedName>
        <fullName evidence="2">Glycosyltransferase</fullName>
    </submittedName>
</protein>
<reference evidence="2 3" key="1">
    <citation type="journal article" date="2019" name="Nat. Med.">
        <title>A library of human gut bacterial isolates paired with longitudinal multiomics data enables mechanistic microbiome research.</title>
        <authorList>
            <person name="Poyet M."/>
            <person name="Groussin M."/>
            <person name="Gibbons S.M."/>
            <person name="Avila-Pacheco J."/>
            <person name="Jiang X."/>
            <person name="Kearney S.M."/>
            <person name="Perrotta A.R."/>
            <person name="Berdy B."/>
            <person name="Zhao S."/>
            <person name="Lieberman T.D."/>
            <person name="Swanson P.K."/>
            <person name="Smith M."/>
            <person name="Roesemann S."/>
            <person name="Alexander J.E."/>
            <person name="Rich S.A."/>
            <person name="Livny J."/>
            <person name="Vlamakis H."/>
            <person name="Clish C."/>
            <person name="Bullock K."/>
            <person name="Deik A."/>
            <person name="Scott J."/>
            <person name="Pierce K.A."/>
            <person name="Xavier R.J."/>
            <person name="Alm E.J."/>
        </authorList>
    </citation>
    <scope>NUCLEOTIDE SEQUENCE [LARGE SCALE GENOMIC DNA]</scope>
    <source>
        <strain evidence="2 3">BIOML-A1</strain>
    </source>
</reference>
<evidence type="ECO:0000313" key="3">
    <source>
        <dbReference type="Proteomes" id="UP000452293"/>
    </source>
</evidence>
<comment type="caution">
    <text evidence="2">The sequence shown here is derived from an EMBL/GenBank/DDBJ whole genome shotgun (WGS) entry which is preliminary data.</text>
</comment>
<dbReference type="Gene3D" id="3.40.50.2000">
    <property type="entry name" value="Glycogen Phosphorylase B"/>
    <property type="match status" value="2"/>
</dbReference>
<dbReference type="InterPro" id="IPR001296">
    <property type="entry name" value="Glyco_trans_1"/>
</dbReference>
<feature type="domain" description="Glycosyl transferase family 1" evidence="1">
    <location>
        <begin position="187"/>
        <end position="335"/>
    </location>
</feature>
<dbReference type="RefSeq" id="WP_129975960.1">
    <property type="nucleotide sequence ID" value="NZ_JAFIKS010000027.1"/>
</dbReference>
<evidence type="ECO:0000313" key="2">
    <source>
        <dbReference type="EMBL" id="MZL78673.1"/>
    </source>
</evidence>
<dbReference type="Proteomes" id="UP000452293">
    <property type="component" value="Unassembled WGS sequence"/>
</dbReference>
<sequence length="362" mass="41831">MKKILFCIDSLKPGGAEIIMCNTVNELVKDSNLDITVQLLQKEQKLNLDEKVKVNTFMNNNIFYRRIIKWMPASILHKLIIKEKYDYEIAFMEGASTKVISGCHNKKTKTYAWIHTDMEKYRWSQRSYRSVKEEKRAYSNIDKIFAVSSDTRDIFEKKYNKPATYVQNILNDKKINICADKEKNIYGDHQFHIVSVGSIKPIKGYERLIKVHRALKNEGVKCVHYILGDGPSYADLKQKITENDLEDRIILKGYIENPYPWIKEADMLACVSYAEGYSSVVCEAVILGVPVITTECSGMKDILGDSEYGLIVKNDDISIINGIKKMVTNKEFYQKYLLKVKERRTEFSVDNAVKQLKTKLEI</sequence>
<organism evidence="2 3">
    <name type="scientific">Blautia massiliensis</name>
    <name type="common">ex Durand et al. 2017</name>
    <dbReference type="NCBI Taxonomy" id="1737424"/>
    <lineage>
        <taxon>Bacteria</taxon>
        <taxon>Bacillati</taxon>
        <taxon>Bacillota</taxon>
        <taxon>Clostridia</taxon>
        <taxon>Lachnospirales</taxon>
        <taxon>Lachnospiraceae</taxon>
        <taxon>Blautia</taxon>
    </lineage>
</organism>